<dbReference type="InterPro" id="IPR016084">
    <property type="entry name" value="Haem_Oase-like_multi-hlx"/>
</dbReference>
<dbReference type="PANTHER" id="PTHR43198:SF2">
    <property type="entry name" value="SI:CH1073-67J19.1-RELATED"/>
    <property type="match status" value="1"/>
</dbReference>
<comment type="catalytic activity">
    <reaction evidence="8">
        <text>thiamine + H2O = 5-(2-hydroxyethyl)-4-methylthiazole + 4-amino-5-hydroxymethyl-2-methylpyrimidine + H(+)</text>
        <dbReference type="Rhea" id="RHEA:17509"/>
        <dbReference type="ChEBI" id="CHEBI:15377"/>
        <dbReference type="ChEBI" id="CHEBI:15378"/>
        <dbReference type="ChEBI" id="CHEBI:16892"/>
        <dbReference type="ChEBI" id="CHEBI:17957"/>
        <dbReference type="ChEBI" id="CHEBI:18385"/>
        <dbReference type="EC" id="3.5.99.2"/>
    </reaction>
</comment>
<dbReference type="EC" id="3.5.99.2" evidence="5"/>
<proteinExistence type="inferred from homology"/>
<dbReference type="PATRIC" id="fig|1423808.3.peg.849"/>
<dbReference type="CDD" id="cd19360">
    <property type="entry name" value="TenA_C_SaTenA-like"/>
    <property type="match status" value="1"/>
</dbReference>
<gene>
    <name evidence="10" type="ORF">FD17_GL000845</name>
</gene>
<comment type="pathway">
    <text evidence="2">Cofactor biosynthesis; thiamine diphosphate biosynthesis.</text>
</comment>
<comment type="caution">
    <text evidence="10">The sequence shown here is derived from an EMBL/GenBank/DDBJ whole genome shotgun (WGS) entry which is preliminary data.</text>
</comment>
<dbReference type="Proteomes" id="UP000051581">
    <property type="component" value="Unassembled WGS sequence"/>
</dbReference>
<dbReference type="GO" id="GO:0009229">
    <property type="term" value="P:thiamine diphosphate biosynthetic process"/>
    <property type="evidence" value="ECO:0007669"/>
    <property type="project" value="UniProtKB-UniPathway"/>
</dbReference>
<evidence type="ECO:0000313" key="11">
    <source>
        <dbReference type="Proteomes" id="UP000051581"/>
    </source>
</evidence>
<dbReference type="SUPFAM" id="SSF48613">
    <property type="entry name" value="Heme oxygenase-like"/>
    <property type="match status" value="1"/>
</dbReference>
<comment type="similarity">
    <text evidence="3">Belongs to the TenA family.</text>
</comment>
<evidence type="ECO:0000256" key="4">
    <source>
        <dbReference type="ARBA" id="ARBA00011881"/>
    </source>
</evidence>
<dbReference type="EMBL" id="AZEA01000016">
    <property type="protein sequence ID" value="KRK87783.1"/>
    <property type="molecule type" value="Genomic_DNA"/>
</dbReference>
<protein>
    <recommendedName>
        <fullName evidence="6">Aminopyrimidine aminohydrolase</fullName>
        <ecNumber evidence="5">3.5.99.2</ecNumber>
    </recommendedName>
</protein>
<dbReference type="GO" id="GO:0009228">
    <property type="term" value="P:thiamine biosynthetic process"/>
    <property type="evidence" value="ECO:0007669"/>
    <property type="project" value="UniProtKB-KW"/>
</dbReference>
<comment type="subunit">
    <text evidence="4">Homotetramer.</text>
</comment>
<dbReference type="UniPathway" id="UPA00060"/>
<evidence type="ECO:0000256" key="7">
    <source>
        <dbReference type="ARBA" id="ARBA00022977"/>
    </source>
</evidence>
<dbReference type="AlphaFoldDB" id="A0A0R1L891"/>
<sequence>MKTLSFSQELIQAAQPYLKANMAHPFIQAVINDRLDSKALNYYIQQDLRYADAETVVQANLVAKSTTIEDQRMFADQLSTHLGTVNELFKSLTENTSDSWTDQRYQPIQPVTFIYRSHILSPIAQGSLLDLLTPFEAGNWLYIELGKYLADTKKVKPDNAFYSWVKAVQDPHLAGQDGISNRFLKVIDREAANASPEHLEQVKQQFVRSILLEWYFWDAAYKQLTWDNWGHHVLNSDGGDLL</sequence>
<evidence type="ECO:0000256" key="3">
    <source>
        <dbReference type="ARBA" id="ARBA00010264"/>
    </source>
</evidence>
<comment type="catalytic activity">
    <reaction evidence="1">
        <text>4-amino-5-aminomethyl-2-methylpyrimidine + H2O = 4-amino-5-hydroxymethyl-2-methylpyrimidine + NH4(+)</text>
        <dbReference type="Rhea" id="RHEA:31799"/>
        <dbReference type="ChEBI" id="CHEBI:15377"/>
        <dbReference type="ChEBI" id="CHEBI:16892"/>
        <dbReference type="ChEBI" id="CHEBI:28938"/>
        <dbReference type="ChEBI" id="CHEBI:63416"/>
        <dbReference type="EC" id="3.5.99.2"/>
    </reaction>
</comment>
<name>A0A0R1L891_9LACO</name>
<dbReference type="Pfam" id="PF03070">
    <property type="entry name" value="TENA_THI-4"/>
    <property type="match status" value="1"/>
</dbReference>
<evidence type="ECO:0000256" key="8">
    <source>
        <dbReference type="ARBA" id="ARBA00048337"/>
    </source>
</evidence>
<dbReference type="InterPro" id="IPR004305">
    <property type="entry name" value="Thiaminase-2/PQQC"/>
</dbReference>
<evidence type="ECO:0000259" key="9">
    <source>
        <dbReference type="Pfam" id="PF03070"/>
    </source>
</evidence>
<dbReference type="Gene3D" id="1.20.910.10">
    <property type="entry name" value="Heme oxygenase-like"/>
    <property type="match status" value="1"/>
</dbReference>
<keyword evidence="7" id="KW-0784">Thiamine biosynthesis</keyword>
<accession>A0A0R1L891</accession>
<evidence type="ECO:0000256" key="1">
    <source>
        <dbReference type="ARBA" id="ARBA00001881"/>
    </source>
</evidence>
<evidence type="ECO:0000256" key="5">
    <source>
        <dbReference type="ARBA" id="ARBA00012684"/>
    </source>
</evidence>
<evidence type="ECO:0000256" key="6">
    <source>
        <dbReference type="ARBA" id="ARBA00013647"/>
    </source>
</evidence>
<dbReference type="InterPro" id="IPR050967">
    <property type="entry name" value="Thiamine_Salvage_TenA"/>
</dbReference>
<reference evidence="10 11" key="1">
    <citation type="journal article" date="2015" name="Genome Announc.">
        <title>Expanding the biotechnology potential of lactobacilli through comparative genomics of 213 strains and associated genera.</title>
        <authorList>
            <person name="Sun Z."/>
            <person name="Harris H.M."/>
            <person name="McCann A."/>
            <person name="Guo C."/>
            <person name="Argimon S."/>
            <person name="Zhang W."/>
            <person name="Yang X."/>
            <person name="Jeffery I.B."/>
            <person name="Cooney J.C."/>
            <person name="Kagawa T.F."/>
            <person name="Liu W."/>
            <person name="Song Y."/>
            <person name="Salvetti E."/>
            <person name="Wrobel A."/>
            <person name="Rasinkangas P."/>
            <person name="Parkhill J."/>
            <person name="Rea M.C."/>
            <person name="O'Sullivan O."/>
            <person name="Ritari J."/>
            <person name="Douillard F.P."/>
            <person name="Paul Ross R."/>
            <person name="Yang R."/>
            <person name="Briner A.E."/>
            <person name="Felis G.E."/>
            <person name="de Vos W.M."/>
            <person name="Barrangou R."/>
            <person name="Klaenhammer T.R."/>
            <person name="Caufield P.W."/>
            <person name="Cui Y."/>
            <person name="Zhang H."/>
            <person name="O'Toole P.W."/>
        </authorList>
    </citation>
    <scope>NUCLEOTIDE SEQUENCE [LARGE SCALE GENOMIC DNA]</scope>
    <source>
        <strain evidence="10 11">DSM 19904</strain>
    </source>
</reference>
<dbReference type="PANTHER" id="PTHR43198">
    <property type="entry name" value="BIFUNCTIONAL TH2 PROTEIN"/>
    <property type="match status" value="1"/>
</dbReference>
<evidence type="ECO:0000313" key="10">
    <source>
        <dbReference type="EMBL" id="KRK87783.1"/>
    </source>
</evidence>
<organism evidence="10 11">
    <name type="scientific">Lentilactobacillus sunkii DSM 19904</name>
    <dbReference type="NCBI Taxonomy" id="1423808"/>
    <lineage>
        <taxon>Bacteria</taxon>
        <taxon>Bacillati</taxon>
        <taxon>Bacillota</taxon>
        <taxon>Bacilli</taxon>
        <taxon>Lactobacillales</taxon>
        <taxon>Lactobacillaceae</taxon>
        <taxon>Lentilactobacillus</taxon>
    </lineage>
</organism>
<keyword evidence="11" id="KW-1185">Reference proteome</keyword>
<dbReference type="GO" id="GO:0005829">
    <property type="term" value="C:cytosol"/>
    <property type="evidence" value="ECO:0007669"/>
    <property type="project" value="TreeGrafter"/>
</dbReference>
<evidence type="ECO:0000256" key="2">
    <source>
        <dbReference type="ARBA" id="ARBA00004948"/>
    </source>
</evidence>
<feature type="domain" description="Thiaminase-2/PQQC" evidence="9">
    <location>
        <begin position="12"/>
        <end position="222"/>
    </location>
</feature>
<dbReference type="GO" id="GO:0050334">
    <property type="term" value="F:thiaminase activity"/>
    <property type="evidence" value="ECO:0007669"/>
    <property type="project" value="UniProtKB-EC"/>
</dbReference>